<accession>A0A1F7JH18</accession>
<comment type="caution">
    <text evidence="5">The sequence shown here is derived from an EMBL/GenBank/DDBJ whole genome shotgun (WGS) entry which is preliminary data.</text>
</comment>
<dbReference type="PANTHER" id="PTHR46648">
    <property type="entry name" value="HIT FAMILY PROTEIN 1"/>
    <property type="match status" value="1"/>
</dbReference>
<evidence type="ECO:0000313" key="6">
    <source>
        <dbReference type="Proteomes" id="UP000177418"/>
    </source>
</evidence>
<feature type="domain" description="HIT" evidence="4">
    <location>
        <begin position="5"/>
        <end position="105"/>
    </location>
</feature>
<protein>
    <recommendedName>
        <fullName evidence="4">HIT domain-containing protein</fullName>
    </recommendedName>
</protein>
<evidence type="ECO:0000256" key="3">
    <source>
        <dbReference type="PROSITE-ProRule" id="PRU00464"/>
    </source>
</evidence>
<dbReference type="PROSITE" id="PS51084">
    <property type="entry name" value="HIT_2"/>
    <property type="match status" value="1"/>
</dbReference>
<proteinExistence type="predicted"/>
<sequence length="132" mass="15262">MEPCVFCKIISGEIPCYKVYEDENFLGFLDITPRTEGHCLLIPKKHYRWVYSVPNFAEYWMAVLKLTEAIQRSLKPFFITYVTHGLEVAHAHIHIIPRDQSNTQFVPPILSIKKEKLKQIASSILNITTTVV</sequence>
<evidence type="ECO:0000259" key="4">
    <source>
        <dbReference type="PROSITE" id="PS51084"/>
    </source>
</evidence>
<evidence type="ECO:0000313" key="5">
    <source>
        <dbReference type="EMBL" id="OGK54914.1"/>
    </source>
</evidence>
<dbReference type="Gene3D" id="3.30.428.10">
    <property type="entry name" value="HIT-like"/>
    <property type="match status" value="1"/>
</dbReference>
<dbReference type="AlphaFoldDB" id="A0A1F7JH18"/>
<dbReference type="Proteomes" id="UP000177418">
    <property type="component" value="Unassembled WGS sequence"/>
</dbReference>
<dbReference type="PANTHER" id="PTHR46648:SF1">
    <property type="entry name" value="ADENOSINE 5'-MONOPHOSPHORAMIDASE HNT1"/>
    <property type="match status" value="1"/>
</dbReference>
<dbReference type="InterPro" id="IPR001310">
    <property type="entry name" value="Histidine_triad_HIT"/>
</dbReference>
<dbReference type="Pfam" id="PF01230">
    <property type="entry name" value="HIT"/>
    <property type="match status" value="1"/>
</dbReference>
<gene>
    <name evidence="5" type="ORF">A3H78_00345</name>
</gene>
<dbReference type="GO" id="GO:0009117">
    <property type="term" value="P:nucleotide metabolic process"/>
    <property type="evidence" value="ECO:0007669"/>
    <property type="project" value="TreeGrafter"/>
</dbReference>
<organism evidence="5 6">
    <name type="scientific">Candidatus Roizmanbacteria bacterium RIFCSPLOWO2_02_FULL_36_11</name>
    <dbReference type="NCBI Taxonomy" id="1802071"/>
    <lineage>
        <taxon>Bacteria</taxon>
        <taxon>Candidatus Roizmaniibacteriota</taxon>
    </lineage>
</organism>
<name>A0A1F7JH18_9BACT</name>
<evidence type="ECO:0000256" key="2">
    <source>
        <dbReference type="PIRSR" id="PIRSR601310-3"/>
    </source>
</evidence>
<feature type="short sequence motif" description="Histidine triad motif" evidence="2 3">
    <location>
        <begin position="90"/>
        <end position="94"/>
    </location>
</feature>
<dbReference type="EMBL" id="MGAV01000012">
    <property type="protein sequence ID" value="OGK54914.1"/>
    <property type="molecule type" value="Genomic_DNA"/>
</dbReference>
<feature type="active site" description="Tele-AMP-histidine intermediate" evidence="1">
    <location>
        <position position="92"/>
    </location>
</feature>
<evidence type="ECO:0000256" key="1">
    <source>
        <dbReference type="PIRSR" id="PIRSR601310-1"/>
    </source>
</evidence>
<dbReference type="InterPro" id="IPR036265">
    <property type="entry name" value="HIT-like_sf"/>
</dbReference>
<dbReference type="InterPro" id="IPR011146">
    <property type="entry name" value="HIT-like"/>
</dbReference>
<dbReference type="PRINTS" id="PR00332">
    <property type="entry name" value="HISTRIAD"/>
</dbReference>
<reference evidence="5 6" key="1">
    <citation type="journal article" date="2016" name="Nat. Commun.">
        <title>Thousands of microbial genomes shed light on interconnected biogeochemical processes in an aquifer system.</title>
        <authorList>
            <person name="Anantharaman K."/>
            <person name="Brown C.T."/>
            <person name="Hug L.A."/>
            <person name="Sharon I."/>
            <person name="Castelle C.J."/>
            <person name="Probst A.J."/>
            <person name="Thomas B.C."/>
            <person name="Singh A."/>
            <person name="Wilkins M.J."/>
            <person name="Karaoz U."/>
            <person name="Brodie E.L."/>
            <person name="Williams K.H."/>
            <person name="Hubbard S.S."/>
            <person name="Banfield J.F."/>
        </authorList>
    </citation>
    <scope>NUCLEOTIDE SEQUENCE [LARGE SCALE GENOMIC DNA]</scope>
</reference>
<dbReference type="SUPFAM" id="SSF54197">
    <property type="entry name" value="HIT-like"/>
    <property type="match status" value="1"/>
</dbReference>
<dbReference type="GO" id="GO:0003824">
    <property type="term" value="F:catalytic activity"/>
    <property type="evidence" value="ECO:0007669"/>
    <property type="project" value="InterPro"/>
</dbReference>